<dbReference type="Pfam" id="PF00106">
    <property type="entry name" value="adh_short"/>
    <property type="match status" value="1"/>
</dbReference>
<dbReference type="Proteomes" id="UP001589814">
    <property type="component" value="Unassembled WGS sequence"/>
</dbReference>
<keyword evidence="5" id="KW-1185">Reference proteome</keyword>
<dbReference type="CDD" id="cd05374">
    <property type="entry name" value="17beta-HSD-like_SDR_c"/>
    <property type="match status" value="1"/>
</dbReference>
<dbReference type="InterPro" id="IPR002347">
    <property type="entry name" value="SDR_fam"/>
</dbReference>
<dbReference type="RefSeq" id="WP_019950998.1">
    <property type="nucleotide sequence ID" value="NZ_JBHLVX010000051.1"/>
</dbReference>
<sequence length="282" mass="30611">MTMTYLVTGANSGFGRLVTQKLIARGDRVAALARRPEALDDLANSAGDRMIRLHMDLTDKASIDAAIKKAFDRFGRIDVVLSNAGYGTFGAIEELTPDQIRRQIETNLTGTVLFTRSLLPHLRSQGGGRILQVSSEGGRISYPGFSTYHASKWGQEGFVEAVAQEVASFGIDFCLIEPGPTETNFLTGIDMGERIEDYDGTPTAQLRDALQSGGFDVPMGDAAKMAAEMLALADAETIPLRVAMGSVAFDNIERELKSRLALIQTQKDLAYRCDQTSNGHRS</sequence>
<name>A0ABV6G633_9GAMM</name>
<gene>
    <name evidence="4" type="ORF">ACFFHW_14085</name>
</gene>
<keyword evidence="2" id="KW-0560">Oxidoreductase</keyword>
<evidence type="ECO:0000313" key="5">
    <source>
        <dbReference type="Proteomes" id="UP001589814"/>
    </source>
</evidence>
<dbReference type="InterPro" id="IPR036291">
    <property type="entry name" value="NAD(P)-bd_dom_sf"/>
</dbReference>
<dbReference type="PRINTS" id="PR00081">
    <property type="entry name" value="GDHRDH"/>
</dbReference>
<evidence type="ECO:0000256" key="2">
    <source>
        <dbReference type="ARBA" id="ARBA00023002"/>
    </source>
</evidence>
<comment type="similarity">
    <text evidence="1 3">Belongs to the short-chain dehydrogenases/reductases (SDR) family.</text>
</comment>
<organism evidence="4 5">
    <name type="scientific">Kushneria aurantia</name>
    <dbReference type="NCBI Taxonomy" id="504092"/>
    <lineage>
        <taxon>Bacteria</taxon>
        <taxon>Pseudomonadati</taxon>
        <taxon>Pseudomonadota</taxon>
        <taxon>Gammaproteobacteria</taxon>
        <taxon>Oceanospirillales</taxon>
        <taxon>Halomonadaceae</taxon>
        <taxon>Kushneria</taxon>
    </lineage>
</organism>
<accession>A0ABV6G633</accession>
<dbReference type="PANTHER" id="PTHR43976:SF16">
    <property type="entry name" value="SHORT-CHAIN DEHYDROGENASE_REDUCTASE FAMILY PROTEIN"/>
    <property type="match status" value="1"/>
</dbReference>
<evidence type="ECO:0000256" key="1">
    <source>
        <dbReference type="ARBA" id="ARBA00006484"/>
    </source>
</evidence>
<proteinExistence type="inferred from homology"/>
<comment type="caution">
    <text evidence="4">The sequence shown here is derived from an EMBL/GenBank/DDBJ whole genome shotgun (WGS) entry which is preliminary data.</text>
</comment>
<evidence type="ECO:0000313" key="4">
    <source>
        <dbReference type="EMBL" id="MFC0269101.1"/>
    </source>
</evidence>
<dbReference type="SUPFAM" id="SSF51735">
    <property type="entry name" value="NAD(P)-binding Rossmann-fold domains"/>
    <property type="match status" value="1"/>
</dbReference>
<dbReference type="EMBL" id="JBHLVX010000051">
    <property type="protein sequence ID" value="MFC0269101.1"/>
    <property type="molecule type" value="Genomic_DNA"/>
</dbReference>
<dbReference type="NCBIfam" id="NF005065">
    <property type="entry name" value="PRK06482.1"/>
    <property type="match status" value="1"/>
</dbReference>
<dbReference type="Gene3D" id="3.40.50.720">
    <property type="entry name" value="NAD(P)-binding Rossmann-like Domain"/>
    <property type="match status" value="1"/>
</dbReference>
<reference evidence="4 5" key="1">
    <citation type="submission" date="2024-09" db="EMBL/GenBank/DDBJ databases">
        <authorList>
            <person name="Sun Q."/>
            <person name="Mori K."/>
        </authorList>
    </citation>
    <scope>NUCLEOTIDE SEQUENCE [LARGE SCALE GENOMIC DNA]</scope>
    <source>
        <strain evidence="4 5">CCM 7415</strain>
    </source>
</reference>
<dbReference type="PRINTS" id="PR00080">
    <property type="entry name" value="SDRFAMILY"/>
</dbReference>
<evidence type="ECO:0000256" key="3">
    <source>
        <dbReference type="RuleBase" id="RU000363"/>
    </source>
</evidence>
<dbReference type="InterPro" id="IPR051911">
    <property type="entry name" value="SDR_oxidoreductase"/>
</dbReference>
<protein>
    <submittedName>
        <fullName evidence="4">SDR family oxidoreductase</fullName>
    </submittedName>
</protein>
<dbReference type="PANTHER" id="PTHR43976">
    <property type="entry name" value="SHORT CHAIN DEHYDROGENASE"/>
    <property type="match status" value="1"/>
</dbReference>